<dbReference type="OrthoDB" id="9763456at2"/>
<dbReference type="PANTHER" id="PTHR47472">
    <property type="entry name" value="PROPIONYL-COA CARBOXYLASE"/>
    <property type="match status" value="1"/>
</dbReference>
<dbReference type="Pfam" id="PF07287">
    <property type="entry name" value="AtuA"/>
    <property type="match status" value="1"/>
</dbReference>
<name>U3AKT4_9RHOB</name>
<dbReference type="EMBL" id="BATB01000013">
    <property type="protein sequence ID" value="GAD55348.1"/>
    <property type="molecule type" value="Genomic_DNA"/>
</dbReference>
<evidence type="ECO:0000259" key="1">
    <source>
        <dbReference type="Pfam" id="PF07287"/>
    </source>
</evidence>
<accession>U3AKT4</accession>
<reference evidence="2" key="1">
    <citation type="journal article" date="2013" name="Genome Announc.">
        <title>Draft Genome Sequence of Loktanella cinnabarina LL-001T, Isolated from Deep-Sea Floor Sediment.</title>
        <authorList>
            <person name="Nishi S."/>
            <person name="Tsubouchi T."/>
            <person name="Takaki Y."/>
            <person name="Koyanagi R."/>
            <person name="Satoh N."/>
            <person name="Maruyama T."/>
            <person name="Hatada Y."/>
        </authorList>
    </citation>
    <scope>NUCLEOTIDE SEQUENCE [LARGE SCALE GENOMIC DNA]</scope>
    <source>
        <strain evidence="2">LL-001</strain>
    </source>
</reference>
<dbReference type="PANTHER" id="PTHR47472:SF1">
    <property type="entry name" value="DUF1446-DOMAIN-CONTAINING PROTEIN"/>
    <property type="match status" value="1"/>
</dbReference>
<gene>
    <name evidence="2" type="ORF">MBELCI_1400</name>
</gene>
<dbReference type="eggNOG" id="COG3185">
    <property type="taxonomic scope" value="Bacteria"/>
</dbReference>
<keyword evidence="3" id="KW-1185">Reference proteome</keyword>
<feature type="domain" description="Acyclic terpene utilisation N-terminal" evidence="1">
    <location>
        <begin position="10"/>
        <end position="447"/>
    </location>
</feature>
<organism evidence="2 3">
    <name type="scientific">Limimaricola cinnabarinus LL-001</name>
    <dbReference type="NCBI Taxonomy" id="1337093"/>
    <lineage>
        <taxon>Bacteria</taxon>
        <taxon>Pseudomonadati</taxon>
        <taxon>Pseudomonadota</taxon>
        <taxon>Alphaproteobacteria</taxon>
        <taxon>Rhodobacterales</taxon>
        <taxon>Paracoccaceae</taxon>
        <taxon>Limimaricola</taxon>
    </lineage>
</organism>
<proteinExistence type="predicted"/>
<sequence length="454" mass="47487">MSEHELQPYRIGCGAGFAGDRIDAAQAVVAALAEANGPACLIFEMLAERTLALAQLDRAAGRPGYDATILDRLAPVLEICLERGIRIVGNFGAAAPEAAARAILDLAGELGCRMPRIAVVEGDDLMGPEADPGAAALLAACLPDAAAPMSANVYLGAAEIAAALRDGADIVVTGRVADPALALGPLVAHYGWCLDDHDRIAAGTMVGHLLECGAQVSGGYFADPGYKDVPGLHEIGFPIAEVARDGGCVITKPAGSGGLVDTRSVTEQLLYEIHDPAAYLTPDVILDLSDVDLVQEGLDRVRLSGARGHPAPETLKSTVCYAGGHLGEAEISYAGPNAQRRARAALEAVTRRLPEGLDWRGDLIGAISVFGDDDNAHLCAEWEDADDIRLRLAVSAPDRAEVERAMHEFGALYTCGPAGGAGLRVSIRPRVYTGAALIPRRMVRPSWRFVEAAA</sequence>
<evidence type="ECO:0000313" key="3">
    <source>
        <dbReference type="Proteomes" id="UP000016566"/>
    </source>
</evidence>
<dbReference type="STRING" id="1337093.MBELCI_1400"/>
<dbReference type="RefSeq" id="WP_021693452.1">
    <property type="nucleotide sequence ID" value="NZ_BATB01000013.1"/>
</dbReference>
<comment type="caution">
    <text evidence="2">The sequence shown here is derived from an EMBL/GenBank/DDBJ whole genome shotgun (WGS) entry which is preliminary data.</text>
</comment>
<dbReference type="AlphaFoldDB" id="U3AKT4"/>
<evidence type="ECO:0000313" key="2">
    <source>
        <dbReference type="EMBL" id="GAD55348.1"/>
    </source>
</evidence>
<dbReference type="Proteomes" id="UP000016566">
    <property type="component" value="Unassembled WGS sequence"/>
</dbReference>
<protein>
    <submittedName>
        <fullName evidence="2">Hypotheical conserved protein</fullName>
    </submittedName>
</protein>
<dbReference type="InterPro" id="IPR010839">
    <property type="entry name" value="AtuA_N"/>
</dbReference>